<evidence type="ECO:0000313" key="1">
    <source>
        <dbReference type="EMBL" id="CAK1603376.1"/>
    </source>
</evidence>
<gene>
    <name evidence="1" type="ORF">PARMNEM_LOCUS21759</name>
</gene>
<dbReference type="EMBL" id="CAVLGL010000148">
    <property type="protein sequence ID" value="CAK1603376.1"/>
    <property type="molecule type" value="Genomic_DNA"/>
</dbReference>
<accession>A0AAV1MBL9</accession>
<dbReference type="AlphaFoldDB" id="A0AAV1MBL9"/>
<sequence>MDVVVTTFKNPFSFYCVPKSGGMETETVCLADSSVDNKLVRSKFEVSDFNHGQYIAVMWKNKWTRGVVSMESQFLIWLIDYGIFLRPGIDTVYVNLPLEYRKYPSKVFEASVHGVTPVDKIITQDCQIKNNITTVWNQGVTEKAEVLMNAAKRTHFVPLALLSSKHNDVVLGDLYLEMPDNHIVNLIDELETWPVFMEKNKEAYIKNLSSFYVSRRKHRACILKPDIADSKLPVITLETSLDEYSAICATRPQKIRKTLCYSSSEDGSTVLDVKCNFIKEKKAFKLTHGEIEKYANMYVSVRGREYNVLNVLLNKIRDLNMCERYKDHDLKSVGCGITQRRSN</sequence>
<name>A0AAV1MBL9_9NEOP</name>
<evidence type="ECO:0000313" key="2">
    <source>
        <dbReference type="Proteomes" id="UP001314205"/>
    </source>
</evidence>
<proteinExistence type="predicted"/>
<keyword evidence="2" id="KW-1185">Reference proteome</keyword>
<organism evidence="1 2">
    <name type="scientific">Parnassius mnemosyne</name>
    <name type="common">clouded apollo</name>
    <dbReference type="NCBI Taxonomy" id="213953"/>
    <lineage>
        <taxon>Eukaryota</taxon>
        <taxon>Metazoa</taxon>
        <taxon>Ecdysozoa</taxon>
        <taxon>Arthropoda</taxon>
        <taxon>Hexapoda</taxon>
        <taxon>Insecta</taxon>
        <taxon>Pterygota</taxon>
        <taxon>Neoptera</taxon>
        <taxon>Endopterygota</taxon>
        <taxon>Lepidoptera</taxon>
        <taxon>Glossata</taxon>
        <taxon>Ditrysia</taxon>
        <taxon>Papilionoidea</taxon>
        <taxon>Papilionidae</taxon>
        <taxon>Parnassiinae</taxon>
        <taxon>Parnassini</taxon>
        <taxon>Parnassius</taxon>
        <taxon>Driopa</taxon>
    </lineage>
</organism>
<dbReference type="SUPFAM" id="SSF63748">
    <property type="entry name" value="Tudor/PWWP/MBT"/>
    <property type="match status" value="1"/>
</dbReference>
<reference evidence="1 2" key="1">
    <citation type="submission" date="2023-11" db="EMBL/GenBank/DDBJ databases">
        <authorList>
            <person name="Hedman E."/>
            <person name="Englund M."/>
            <person name="Stromberg M."/>
            <person name="Nyberg Akerstrom W."/>
            <person name="Nylinder S."/>
            <person name="Jareborg N."/>
            <person name="Kallberg Y."/>
            <person name="Kronander E."/>
        </authorList>
    </citation>
    <scope>NUCLEOTIDE SEQUENCE [LARGE SCALE GENOMIC DNA]</scope>
</reference>
<protein>
    <submittedName>
        <fullName evidence="1">Uncharacterized protein</fullName>
    </submittedName>
</protein>
<comment type="caution">
    <text evidence="1">The sequence shown here is derived from an EMBL/GenBank/DDBJ whole genome shotgun (WGS) entry which is preliminary data.</text>
</comment>
<dbReference type="Proteomes" id="UP001314205">
    <property type="component" value="Unassembled WGS sequence"/>
</dbReference>